<gene>
    <name evidence="11" type="ORF">EVG20_g813</name>
</gene>
<feature type="active site" description="Proton donor" evidence="8">
    <location>
        <position position="358"/>
    </location>
</feature>
<dbReference type="SUPFAM" id="SSF55545">
    <property type="entry name" value="beta-N-acetylhexosaminidase-like domain"/>
    <property type="match status" value="1"/>
</dbReference>
<dbReference type="PANTHER" id="PTHR22600:SF26">
    <property type="entry name" value="BETA-N-ACETYLHEXOSAMINIDASE"/>
    <property type="match status" value="1"/>
</dbReference>
<comment type="caution">
    <text evidence="11">The sequence shown here is derived from an EMBL/GenBank/DDBJ whole genome shotgun (WGS) entry which is preliminary data.</text>
</comment>
<comment type="catalytic activity">
    <reaction evidence="1 7">
        <text>Hydrolysis of terminal non-reducing N-acetyl-D-hexosamine residues in N-acetyl-beta-D-hexosaminides.</text>
        <dbReference type="EC" id="3.2.1.52"/>
    </reaction>
</comment>
<dbReference type="Gene3D" id="3.30.379.10">
    <property type="entry name" value="Chitobiase/beta-hexosaminidase domain 2-like"/>
    <property type="match status" value="1"/>
</dbReference>
<dbReference type="GO" id="GO:0016020">
    <property type="term" value="C:membrane"/>
    <property type="evidence" value="ECO:0007669"/>
    <property type="project" value="TreeGrafter"/>
</dbReference>
<evidence type="ECO:0000256" key="1">
    <source>
        <dbReference type="ARBA" id="ARBA00001231"/>
    </source>
</evidence>
<dbReference type="STRING" id="205917.A0A4Y9ZFI8"/>
<reference evidence="11 12" key="1">
    <citation type="submission" date="2019-02" db="EMBL/GenBank/DDBJ databases">
        <title>Genome sequencing of the rare red list fungi Dentipellis fragilis.</title>
        <authorList>
            <person name="Buettner E."/>
            <person name="Kellner H."/>
        </authorList>
    </citation>
    <scope>NUCLEOTIDE SEQUENCE [LARGE SCALE GENOMIC DNA]</scope>
    <source>
        <strain evidence="11 12">DSM 105465</strain>
    </source>
</reference>
<sequence length="576" mass="63123">MGLGELCNQSTETFVCHPSTSGDTTSMQPALALYLALCLGSVFAIWPLPRSLQQGSTPLLLSHDFAFEISLSHPPGDLLSAVSRSQSYLQNDKLERLVVGRGAADRAPISGAKQISSLKLVLGGNRTMRSITEEILLPLEERDESYILDIPTNGAGATLQANSTLGLFRGLTTFGQLWYYSDGKLYTLEAPLHIEDSPVFSWRGLLLDTSRNFIPVDDIKRTFDAMSWVKLSTFHWHVVDSQSFPLQIPGFEELSQKGAYSADAVYTSGDVQELVSYAAERGIDVVVEVDTPGHTAIISESHPEFVACPQFTPWATFAEEPPAGQLRLLPDAANFTANLFTAVAKMFPSSMISTGGDEVNVPCYEQDLEMQQYWNATGQNLNQTLSMFMQATQQSLIKAGKTPVTKEEMALNDQLTIANNSLILVWKTSADLPRVIERGFRVIFAASDYMYLDCGAGGWLGDDVNATSWCDPFKTWQKTYSADFLANLTDAQKSLVVGGQHQLWTEQTSAANLDPITWPRAASGAELFWSGPGGNVSAALPRLHDVAYRMIQRGIKAIPLQPQWCALRPGLCDLTS</sequence>
<dbReference type="Pfam" id="PF14845">
    <property type="entry name" value="Glycohydro_20b2"/>
    <property type="match status" value="1"/>
</dbReference>
<evidence type="ECO:0000256" key="7">
    <source>
        <dbReference type="PIRNR" id="PIRNR001093"/>
    </source>
</evidence>
<keyword evidence="12" id="KW-1185">Reference proteome</keyword>
<comment type="similarity">
    <text evidence="2 7">Belongs to the glycosyl hydrolase 20 family.</text>
</comment>
<feature type="domain" description="Beta-hexosaminidase eukaryotic type N-terminal" evidence="10">
    <location>
        <begin position="45"/>
        <end position="177"/>
    </location>
</feature>
<evidence type="ECO:0000259" key="10">
    <source>
        <dbReference type="Pfam" id="PF14845"/>
    </source>
</evidence>
<dbReference type="InterPro" id="IPR029018">
    <property type="entry name" value="Hex-like_dom2"/>
</dbReference>
<dbReference type="OrthoDB" id="428480at2759"/>
<dbReference type="InterPro" id="IPR017853">
    <property type="entry name" value="GH"/>
</dbReference>
<keyword evidence="6 7" id="KW-0326">Glycosidase</keyword>
<dbReference type="GO" id="GO:0004563">
    <property type="term" value="F:beta-N-acetylhexosaminidase activity"/>
    <property type="evidence" value="ECO:0007669"/>
    <property type="project" value="UniProtKB-EC"/>
</dbReference>
<dbReference type="EC" id="3.2.1.52" evidence="7"/>
<keyword evidence="3" id="KW-0732">Signal</keyword>
<feature type="domain" description="Glycoside hydrolase family 20 catalytic" evidence="9">
    <location>
        <begin position="200"/>
        <end position="531"/>
    </location>
</feature>
<evidence type="ECO:0000256" key="2">
    <source>
        <dbReference type="ARBA" id="ARBA00006285"/>
    </source>
</evidence>
<dbReference type="FunFam" id="3.20.20.80:FF:000063">
    <property type="entry name" value="Beta-hexosaminidase"/>
    <property type="match status" value="1"/>
</dbReference>
<dbReference type="PIRSF" id="PIRSF001093">
    <property type="entry name" value="B-hxosamndse_ab_euk"/>
    <property type="match status" value="1"/>
</dbReference>
<proteinExistence type="inferred from homology"/>
<dbReference type="AlphaFoldDB" id="A0A4Y9ZFI8"/>
<evidence type="ECO:0000313" key="11">
    <source>
        <dbReference type="EMBL" id="TFY72199.1"/>
    </source>
</evidence>
<dbReference type="Gene3D" id="3.20.20.80">
    <property type="entry name" value="Glycosidases"/>
    <property type="match status" value="1"/>
</dbReference>
<evidence type="ECO:0000256" key="8">
    <source>
        <dbReference type="PIRSR" id="PIRSR001093-1"/>
    </source>
</evidence>
<protein>
    <recommendedName>
        <fullName evidence="7">Beta-hexosaminidase</fullName>
        <ecNumber evidence="7">3.2.1.52</ecNumber>
    </recommendedName>
</protein>
<evidence type="ECO:0000256" key="4">
    <source>
        <dbReference type="ARBA" id="ARBA00022801"/>
    </source>
</evidence>
<evidence type="ECO:0000256" key="6">
    <source>
        <dbReference type="ARBA" id="ARBA00023295"/>
    </source>
</evidence>
<name>A0A4Y9ZFI8_9AGAM</name>
<accession>A0A4Y9ZFI8</accession>
<keyword evidence="4 7" id="KW-0378">Hydrolase</keyword>
<evidence type="ECO:0000259" key="9">
    <source>
        <dbReference type="Pfam" id="PF00728"/>
    </source>
</evidence>
<evidence type="ECO:0000256" key="5">
    <source>
        <dbReference type="ARBA" id="ARBA00023180"/>
    </source>
</evidence>
<dbReference type="PRINTS" id="PR00738">
    <property type="entry name" value="GLHYDRLASE20"/>
</dbReference>
<dbReference type="GO" id="GO:0030203">
    <property type="term" value="P:glycosaminoglycan metabolic process"/>
    <property type="evidence" value="ECO:0007669"/>
    <property type="project" value="TreeGrafter"/>
</dbReference>
<dbReference type="InterPro" id="IPR015883">
    <property type="entry name" value="Glyco_hydro_20_cat"/>
</dbReference>
<dbReference type="Pfam" id="PF00728">
    <property type="entry name" value="Glyco_hydro_20"/>
    <property type="match status" value="1"/>
</dbReference>
<dbReference type="EMBL" id="SEOQ01000022">
    <property type="protein sequence ID" value="TFY72199.1"/>
    <property type="molecule type" value="Genomic_DNA"/>
</dbReference>
<dbReference type="SUPFAM" id="SSF51445">
    <property type="entry name" value="(Trans)glycosidases"/>
    <property type="match status" value="1"/>
</dbReference>
<dbReference type="Proteomes" id="UP000298327">
    <property type="component" value="Unassembled WGS sequence"/>
</dbReference>
<dbReference type="InterPro" id="IPR025705">
    <property type="entry name" value="Beta_hexosaminidase_sua/sub"/>
</dbReference>
<evidence type="ECO:0000256" key="3">
    <source>
        <dbReference type="ARBA" id="ARBA00022729"/>
    </source>
</evidence>
<keyword evidence="5" id="KW-0325">Glycoprotein</keyword>
<evidence type="ECO:0000313" key="12">
    <source>
        <dbReference type="Proteomes" id="UP000298327"/>
    </source>
</evidence>
<dbReference type="GO" id="GO:0005975">
    <property type="term" value="P:carbohydrate metabolic process"/>
    <property type="evidence" value="ECO:0007669"/>
    <property type="project" value="InterPro"/>
</dbReference>
<organism evidence="11 12">
    <name type="scientific">Dentipellis fragilis</name>
    <dbReference type="NCBI Taxonomy" id="205917"/>
    <lineage>
        <taxon>Eukaryota</taxon>
        <taxon>Fungi</taxon>
        <taxon>Dikarya</taxon>
        <taxon>Basidiomycota</taxon>
        <taxon>Agaricomycotina</taxon>
        <taxon>Agaricomycetes</taxon>
        <taxon>Russulales</taxon>
        <taxon>Hericiaceae</taxon>
        <taxon>Dentipellis</taxon>
    </lineage>
</organism>
<dbReference type="InterPro" id="IPR029019">
    <property type="entry name" value="HEX_eukaryotic_N"/>
</dbReference>
<dbReference type="PANTHER" id="PTHR22600">
    <property type="entry name" value="BETA-HEXOSAMINIDASE"/>
    <property type="match status" value="1"/>
</dbReference>